<feature type="transmembrane region" description="Helical" evidence="6">
    <location>
        <begin position="302"/>
        <end position="321"/>
    </location>
</feature>
<dbReference type="SUPFAM" id="SSF103473">
    <property type="entry name" value="MFS general substrate transporter"/>
    <property type="match status" value="1"/>
</dbReference>
<keyword evidence="9" id="KW-1185">Reference proteome</keyword>
<feature type="transmembrane region" description="Helical" evidence="6">
    <location>
        <begin position="390"/>
        <end position="411"/>
    </location>
</feature>
<dbReference type="Pfam" id="PF07690">
    <property type="entry name" value="MFS_1"/>
    <property type="match status" value="1"/>
</dbReference>
<feature type="transmembrane region" description="Helical" evidence="6">
    <location>
        <begin position="187"/>
        <end position="206"/>
    </location>
</feature>
<keyword evidence="4 6" id="KW-1133">Transmembrane helix</keyword>
<feature type="transmembrane region" description="Helical" evidence="6">
    <location>
        <begin position="120"/>
        <end position="140"/>
    </location>
</feature>
<proteinExistence type="predicted"/>
<feature type="domain" description="Major facilitator superfamily (MFS) profile" evidence="7">
    <location>
        <begin position="26"/>
        <end position="415"/>
    </location>
</feature>
<reference evidence="8 9" key="1">
    <citation type="submission" date="2020-08" db="EMBL/GenBank/DDBJ databases">
        <authorList>
            <person name="Liu C."/>
            <person name="Sun Q."/>
        </authorList>
    </citation>
    <scope>NUCLEOTIDE SEQUENCE [LARGE SCALE GENOMIC DNA]</scope>
    <source>
        <strain evidence="8 9">N22</strain>
    </source>
</reference>
<evidence type="ECO:0000313" key="8">
    <source>
        <dbReference type="EMBL" id="MBC2888763.1"/>
    </source>
</evidence>
<dbReference type="Gene3D" id="1.20.1250.20">
    <property type="entry name" value="MFS general substrate transporter like domains"/>
    <property type="match status" value="1"/>
</dbReference>
<evidence type="ECO:0000256" key="3">
    <source>
        <dbReference type="ARBA" id="ARBA00022692"/>
    </source>
</evidence>
<organism evidence="8 9">
    <name type="scientific">Gordonibacter massiliensis</name>
    <name type="common">ex Traore et al. 2017</name>
    <dbReference type="NCBI Taxonomy" id="1841863"/>
    <lineage>
        <taxon>Bacteria</taxon>
        <taxon>Bacillati</taxon>
        <taxon>Actinomycetota</taxon>
        <taxon>Coriobacteriia</taxon>
        <taxon>Eggerthellales</taxon>
        <taxon>Eggerthellaceae</taxon>
        <taxon>Gordonibacter</taxon>
    </lineage>
</organism>
<evidence type="ECO:0000256" key="6">
    <source>
        <dbReference type="SAM" id="Phobius"/>
    </source>
</evidence>
<feature type="transmembrane region" description="Helical" evidence="6">
    <location>
        <begin position="327"/>
        <end position="350"/>
    </location>
</feature>
<dbReference type="GO" id="GO:0022857">
    <property type="term" value="F:transmembrane transporter activity"/>
    <property type="evidence" value="ECO:0007669"/>
    <property type="project" value="InterPro"/>
</dbReference>
<feature type="transmembrane region" description="Helical" evidence="6">
    <location>
        <begin position="92"/>
        <end position="114"/>
    </location>
</feature>
<evidence type="ECO:0000256" key="5">
    <source>
        <dbReference type="ARBA" id="ARBA00023136"/>
    </source>
</evidence>
<gene>
    <name evidence="8" type="ORF">H7313_05290</name>
</gene>
<dbReference type="PANTHER" id="PTHR23513:SF6">
    <property type="entry name" value="MAJOR FACILITATOR SUPERFAMILY ASSOCIATED DOMAIN-CONTAINING PROTEIN"/>
    <property type="match status" value="1"/>
</dbReference>
<evidence type="ECO:0000256" key="1">
    <source>
        <dbReference type="ARBA" id="ARBA00004651"/>
    </source>
</evidence>
<dbReference type="InterPro" id="IPR020846">
    <property type="entry name" value="MFS_dom"/>
</dbReference>
<accession>A0A842JAB4</accession>
<feature type="transmembrane region" description="Helical" evidence="6">
    <location>
        <begin position="161"/>
        <end position="181"/>
    </location>
</feature>
<comment type="caution">
    <text evidence="8">The sequence shown here is derived from an EMBL/GenBank/DDBJ whole genome shotgun (WGS) entry which is preliminary data.</text>
</comment>
<dbReference type="EMBL" id="JACMSE010000002">
    <property type="protein sequence ID" value="MBC2888763.1"/>
    <property type="molecule type" value="Genomic_DNA"/>
</dbReference>
<feature type="transmembrane region" description="Helical" evidence="6">
    <location>
        <begin position="23"/>
        <end position="48"/>
    </location>
</feature>
<dbReference type="AlphaFoldDB" id="A0A842JAB4"/>
<dbReference type="Proteomes" id="UP000587396">
    <property type="component" value="Unassembled WGS sequence"/>
</dbReference>
<dbReference type="PANTHER" id="PTHR23513">
    <property type="entry name" value="INTEGRAL MEMBRANE EFFLUX PROTEIN-RELATED"/>
    <property type="match status" value="1"/>
</dbReference>
<evidence type="ECO:0000256" key="2">
    <source>
        <dbReference type="ARBA" id="ARBA00022475"/>
    </source>
</evidence>
<dbReference type="InterPro" id="IPR011701">
    <property type="entry name" value="MFS"/>
</dbReference>
<evidence type="ECO:0000313" key="9">
    <source>
        <dbReference type="Proteomes" id="UP000587396"/>
    </source>
</evidence>
<evidence type="ECO:0000259" key="7">
    <source>
        <dbReference type="PROSITE" id="PS50850"/>
    </source>
</evidence>
<feature type="transmembrane region" description="Helical" evidence="6">
    <location>
        <begin position="270"/>
        <end position="290"/>
    </location>
</feature>
<dbReference type="InterPro" id="IPR036259">
    <property type="entry name" value="MFS_trans_sf"/>
</dbReference>
<protein>
    <submittedName>
        <fullName evidence="8">MFS transporter</fullName>
    </submittedName>
</protein>
<feature type="transmembrane region" description="Helical" evidence="6">
    <location>
        <begin position="227"/>
        <end position="250"/>
    </location>
</feature>
<feature type="transmembrane region" description="Helical" evidence="6">
    <location>
        <begin position="362"/>
        <end position="384"/>
    </location>
</feature>
<dbReference type="GO" id="GO:0005886">
    <property type="term" value="C:plasma membrane"/>
    <property type="evidence" value="ECO:0007669"/>
    <property type="project" value="UniProtKB-SubCell"/>
</dbReference>
<evidence type="ECO:0000256" key="4">
    <source>
        <dbReference type="ARBA" id="ARBA00022989"/>
    </source>
</evidence>
<dbReference type="CDD" id="cd06173">
    <property type="entry name" value="MFS_MefA_like"/>
    <property type="match status" value="1"/>
</dbReference>
<keyword evidence="5 6" id="KW-0472">Membrane</keyword>
<feature type="transmembrane region" description="Helical" evidence="6">
    <location>
        <begin position="60"/>
        <end position="80"/>
    </location>
</feature>
<keyword evidence="2" id="KW-1003">Cell membrane</keyword>
<comment type="subcellular location">
    <subcellularLocation>
        <location evidence="1">Cell membrane</location>
        <topology evidence="1">Multi-pass membrane protein</topology>
    </subcellularLocation>
</comment>
<name>A0A842JAB4_9ACTN</name>
<dbReference type="PROSITE" id="PS50850">
    <property type="entry name" value="MFS"/>
    <property type="match status" value="1"/>
</dbReference>
<keyword evidence="3 6" id="KW-0812">Transmembrane</keyword>
<sequence>MNLESNDCAPAVAVGGRPLPRRWLAVVAAVWVGFAFTSFASMAANYAAVWYVTESTGSPLALAFVYVCAFLPVGLLSPLGGVVADRFNRKRVIIVCDLFIAAVALGMGTCIALGHVSLELILVLVCACGVGQAFRTPSFNSAMPLMVPEKHLLRINMLDNLLGSFSMIAAPALGIFLYTTIGFQAVLFLNAFGALASVAAMLFARIPTVVSEETASQSARQNVVEGWRALVTNKGLLALVLAVVLGMMAYGPIDSLLPLMVASHFGGDGYLASLVTAVFGIGMLAGSLALMARGDASRLTRVIVVAALVVGAATTVGGLLPSGLFPAFVAAMGVMAVACAWFNGPLMTLLQKNVAEDKLGRVMGLLSALMGLGIPLGTALGGALAEGIGVTSFFVVDGLFILGIGIVAGLLPSVRALDAAGAGDSEQKTALPVAE</sequence>